<evidence type="ECO:0000313" key="4">
    <source>
        <dbReference type="Proteomes" id="UP000663887"/>
    </source>
</evidence>
<comment type="caution">
    <text evidence="2">The sequence shown here is derived from an EMBL/GenBank/DDBJ whole genome shotgun (WGS) entry which is preliminary data.</text>
</comment>
<dbReference type="Proteomes" id="UP000663842">
    <property type="component" value="Unassembled WGS sequence"/>
</dbReference>
<proteinExistence type="predicted"/>
<reference evidence="2" key="1">
    <citation type="submission" date="2021-02" db="EMBL/GenBank/DDBJ databases">
        <authorList>
            <person name="Nowell W R."/>
        </authorList>
    </citation>
    <scope>NUCLEOTIDE SEQUENCE</scope>
</reference>
<dbReference type="Proteomes" id="UP000663887">
    <property type="component" value="Unassembled WGS sequence"/>
</dbReference>
<dbReference type="EMBL" id="CAJNRG010000471">
    <property type="protein sequence ID" value="CAF2002402.1"/>
    <property type="molecule type" value="Genomic_DNA"/>
</dbReference>
<organism evidence="2 4">
    <name type="scientific">Rotaria magnacalcarata</name>
    <dbReference type="NCBI Taxonomy" id="392030"/>
    <lineage>
        <taxon>Eukaryota</taxon>
        <taxon>Metazoa</taxon>
        <taxon>Spiralia</taxon>
        <taxon>Gnathifera</taxon>
        <taxon>Rotifera</taxon>
        <taxon>Eurotatoria</taxon>
        <taxon>Bdelloidea</taxon>
        <taxon>Philodinida</taxon>
        <taxon>Philodinidae</taxon>
        <taxon>Rotaria</taxon>
    </lineage>
</organism>
<evidence type="ECO:0000313" key="2">
    <source>
        <dbReference type="EMBL" id="CAF2002402.1"/>
    </source>
</evidence>
<name>A0A816MKM9_9BILA</name>
<feature type="compositionally biased region" description="Basic and acidic residues" evidence="1">
    <location>
        <begin position="1"/>
        <end position="10"/>
    </location>
</feature>
<dbReference type="AlphaFoldDB" id="A0A816MKM9"/>
<protein>
    <submittedName>
        <fullName evidence="2">Uncharacterized protein</fullName>
    </submittedName>
</protein>
<gene>
    <name evidence="3" type="ORF">UXM345_LOCUS12469</name>
    <name evidence="2" type="ORF">XDN619_LOCUS3364</name>
</gene>
<feature type="region of interest" description="Disordered" evidence="1">
    <location>
        <begin position="1"/>
        <end position="24"/>
    </location>
</feature>
<evidence type="ECO:0000256" key="1">
    <source>
        <dbReference type="SAM" id="MobiDB-lite"/>
    </source>
</evidence>
<dbReference type="EMBL" id="CAJOBF010001302">
    <property type="protein sequence ID" value="CAF3935911.1"/>
    <property type="molecule type" value="Genomic_DNA"/>
</dbReference>
<evidence type="ECO:0000313" key="3">
    <source>
        <dbReference type="EMBL" id="CAF3935911.1"/>
    </source>
</evidence>
<accession>A0A816MKM9</accession>
<sequence>MGSKNGKYDFQHGGLSQTRHEDLPSFSSEFNGSIQTKNSRKDMTSIPACIHQDILIDRSALNAENLSLVWLDTDIYRRPSNIDIEFKLKNLLNYVRLFDRVDSCERYIKHIGKMNNSSNIKQEMLFVIISTTLAPTLIPHLHDLTQVKYIYIFGKSKSISKAHEGWLKKYNKLKGIFSSSRILIAQIGQDQN</sequence>